<dbReference type="InParanoid" id="A0A146G6A1"/>
<reference evidence="3" key="1">
    <citation type="journal article" date="2017" name="Genome Announc.">
        <title>Draft Genome Sequence of Terrimicrobium sacchariphilum NM-5T, a Facultative Anaerobic Soil Bacterium of the Class Spartobacteria.</title>
        <authorList>
            <person name="Qiu Y.L."/>
            <person name="Tourlousse D.M."/>
            <person name="Matsuura N."/>
            <person name="Ohashi A."/>
            <person name="Sekiguchi Y."/>
        </authorList>
    </citation>
    <scope>NUCLEOTIDE SEQUENCE [LARGE SCALE GENOMIC DNA]</scope>
    <source>
        <strain evidence="3">NM-5</strain>
    </source>
</reference>
<organism evidence="2 3">
    <name type="scientific">Terrimicrobium sacchariphilum</name>
    <dbReference type="NCBI Taxonomy" id="690879"/>
    <lineage>
        <taxon>Bacteria</taxon>
        <taxon>Pseudomonadati</taxon>
        <taxon>Verrucomicrobiota</taxon>
        <taxon>Terrimicrobiia</taxon>
        <taxon>Terrimicrobiales</taxon>
        <taxon>Terrimicrobiaceae</taxon>
        <taxon>Terrimicrobium</taxon>
    </lineage>
</organism>
<keyword evidence="1" id="KW-0732">Signal</keyword>
<comment type="caution">
    <text evidence="2">The sequence shown here is derived from an EMBL/GenBank/DDBJ whole genome shotgun (WGS) entry which is preliminary data.</text>
</comment>
<keyword evidence="3" id="KW-1185">Reference proteome</keyword>
<evidence type="ECO:0000313" key="2">
    <source>
        <dbReference type="EMBL" id="GAT32474.1"/>
    </source>
</evidence>
<name>A0A146G6A1_TERSA</name>
<gene>
    <name evidence="2" type="ORF">TSACC_2873</name>
</gene>
<proteinExistence type="predicted"/>
<accession>A0A146G6A1</accession>
<evidence type="ECO:0000256" key="1">
    <source>
        <dbReference type="SAM" id="SignalP"/>
    </source>
</evidence>
<dbReference type="RefSeq" id="WP_075078305.1">
    <property type="nucleotide sequence ID" value="NZ_BDCO01000002.1"/>
</dbReference>
<sequence length="352" mass="38020">MNTTRYALVAAAALALASTGHAQQKAVSGPAITGTMEIIFNTRMPGHQDSSGGPSKNVFDEYKVDLVAGAIGIKGKIERTPRLVSSVLGRETQKGKIFYQLAWNFKGTYLGDWLGTVVTNDRGEYLWNGSGDPASKPRIQIQTVGNQAGFTDYFDGVMIGKGAQAGGSAKFFRKLSGGKVAVYTATNTDPMDFRQLVLAKGPLGAYGRVAVDGKLIYDRESGSWITDGINLTPEGSKTPDKVTGSIRWIEDPNRASNGKGQYVLNLRWNEDRVQPSDETFTAGPVDEESFFAVDKSKPGLTGTIDYEDKLNSDGSPVFSKVTFNIVANNLERGQILAFMKLWLVGVGPLNDE</sequence>
<dbReference type="Proteomes" id="UP000076023">
    <property type="component" value="Unassembled WGS sequence"/>
</dbReference>
<feature type="signal peptide" evidence="1">
    <location>
        <begin position="1"/>
        <end position="22"/>
    </location>
</feature>
<dbReference type="OrthoDB" id="179773at2"/>
<protein>
    <submittedName>
        <fullName evidence="2">Uncharacterized protein</fullName>
    </submittedName>
</protein>
<dbReference type="AlphaFoldDB" id="A0A146G6A1"/>
<evidence type="ECO:0000313" key="3">
    <source>
        <dbReference type="Proteomes" id="UP000076023"/>
    </source>
</evidence>
<feature type="chain" id="PRO_5007524602" evidence="1">
    <location>
        <begin position="23"/>
        <end position="352"/>
    </location>
</feature>
<dbReference type="EMBL" id="BDCO01000002">
    <property type="protein sequence ID" value="GAT32474.1"/>
    <property type="molecule type" value="Genomic_DNA"/>
</dbReference>